<dbReference type="CDD" id="cd03037">
    <property type="entry name" value="GST_N_GRX2"/>
    <property type="match status" value="1"/>
</dbReference>
<name>A0A172YAU2_9GAMM</name>
<dbReference type="InterPro" id="IPR007494">
    <property type="entry name" value="Glutaredoxin2_C"/>
</dbReference>
<dbReference type="PROSITE" id="PS51354">
    <property type="entry name" value="GLUTAREDOXIN_2"/>
    <property type="match status" value="1"/>
</dbReference>
<dbReference type="CDD" id="cd03199">
    <property type="entry name" value="GST_C_GRX2"/>
    <property type="match status" value="1"/>
</dbReference>
<dbReference type="Proteomes" id="UP000077875">
    <property type="component" value="Chromosome"/>
</dbReference>
<keyword evidence="3" id="KW-1185">Reference proteome</keyword>
<dbReference type="PROSITE" id="PS50404">
    <property type="entry name" value="GST_NTER"/>
    <property type="match status" value="1"/>
</dbReference>
<evidence type="ECO:0000313" key="2">
    <source>
        <dbReference type="EMBL" id="ANF56373.1"/>
    </source>
</evidence>
<dbReference type="GO" id="GO:0005829">
    <property type="term" value="C:cytosol"/>
    <property type="evidence" value="ECO:0007669"/>
    <property type="project" value="InterPro"/>
</dbReference>
<dbReference type="SUPFAM" id="SSF47616">
    <property type="entry name" value="GST C-terminal domain-like"/>
    <property type="match status" value="1"/>
</dbReference>
<dbReference type="InterPro" id="IPR036249">
    <property type="entry name" value="Thioredoxin-like_sf"/>
</dbReference>
<evidence type="ECO:0000259" key="1">
    <source>
        <dbReference type="PROSITE" id="PS50404"/>
    </source>
</evidence>
<feature type="domain" description="GST N-terminal" evidence="1">
    <location>
        <begin position="1"/>
        <end position="77"/>
    </location>
</feature>
<dbReference type="Gene3D" id="1.20.1050.10">
    <property type="match status" value="1"/>
</dbReference>
<dbReference type="SFLD" id="SFLDS00019">
    <property type="entry name" value="Glutathione_Transferase_(cytos"/>
    <property type="match status" value="1"/>
</dbReference>
<protein>
    <submittedName>
        <fullName evidence="2">Glutaredoxin</fullName>
    </submittedName>
</protein>
<evidence type="ECO:0000313" key="3">
    <source>
        <dbReference type="Proteomes" id="UP000077875"/>
    </source>
</evidence>
<dbReference type="NCBIfam" id="NF007702">
    <property type="entry name" value="PRK10387.1"/>
    <property type="match status" value="1"/>
</dbReference>
<dbReference type="InterPro" id="IPR004045">
    <property type="entry name" value="Glutathione_S-Trfase_N"/>
</dbReference>
<dbReference type="Pfam" id="PF13417">
    <property type="entry name" value="GST_N_3"/>
    <property type="match status" value="1"/>
</dbReference>
<dbReference type="SMR" id="A0A172YAU2"/>
<dbReference type="STRING" id="376489.A5892_01930"/>
<dbReference type="Pfam" id="PF04399">
    <property type="entry name" value="Glutaredoxin2_C"/>
    <property type="match status" value="1"/>
</dbReference>
<dbReference type="EMBL" id="CP015243">
    <property type="protein sequence ID" value="ANF56373.1"/>
    <property type="molecule type" value="Genomic_DNA"/>
</dbReference>
<dbReference type="PROSITE" id="PS00195">
    <property type="entry name" value="GLUTAREDOXIN_1"/>
    <property type="match status" value="1"/>
</dbReference>
<reference evidence="2 3" key="1">
    <citation type="submission" date="2016-04" db="EMBL/GenBank/DDBJ databases">
        <title>Complete Genome Sequence of Halotalea alkalilenta IHB B 13600.</title>
        <authorList>
            <person name="Swarnkar M.K."/>
            <person name="Sharma A."/>
            <person name="Kaushal K."/>
            <person name="Soni R."/>
            <person name="Rana S."/>
            <person name="Singh A.K."/>
            <person name="Gulati A."/>
        </authorList>
    </citation>
    <scope>NUCLEOTIDE SEQUENCE [LARGE SCALE GENOMIC DNA]</scope>
    <source>
        <strain evidence="2 3">IHB B 13600</strain>
    </source>
</reference>
<dbReference type="InterPro" id="IPR036282">
    <property type="entry name" value="Glutathione-S-Trfase_C_sf"/>
</dbReference>
<sequence>MRLYVYDHCPFCIKARMVFGLKDVPFELITLLNDDIETPTRMIGKKMLPILEKDDGSYLGESMDIVRYIDDNFGGAPVLAGPTNPEIQRWCSAAGPTLMRLSMPRWVRAPLGDFATPEAVAFFTRNKEAMIGPFDEQLANSSALIQEMQRWLNELEPLILSSQAVNGILSADDFELFPTLRMLSIVRGIEYPAKVEAYRQAMAQLTEVPLHDDIAVSA</sequence>
<dbReference type="InterPro" id="IPR040079">
    <property type="entry name" value="Glutathione_S-Trfase"/>
</dbReference>
<dbReference type="SUPFAM" id="SSF52833">
    <property type="entry name" value="Thioredoxin-like"/>
    <property type="match status" value="1"/>
</dbReference>
<organism evidence="2 3">
    <name type="scientific">Halotalea alkalilenta</name>
    <dbReference type="NCBI Taxonomy" id="376489"/>
    <lineage>
        <taxon>Bacteria</taxon>
        <taxon>Pseudomonadati</taxon>
        <taxon>Pseudomonadota</taxon>
        <taxon>Gammaproteobacteria</taxon>
        <taxon>Oceanospirillales</taxon>
        <taxon>Halomonadaceae</taxon>
        <taxon>Halotalea</taxon>
    </lineage>
</organism>
<dbReference type="Gene3D" id="3.40.30.10">
    <property type="entry name" value="Glutaredoxin"/>
    <property type="match status" value="1"/>
</dbReference>
<gene>
    <name evidence="2" type="ORF">A5892_01930</name>
</gene>
<dbReference type="SFLD" id="SFLDG01204">
    <property type="entry name" value="Grx2-like.1"/>
    <property type="match status" value="1"/>
</dbReference>
<dbReference type="NCBIfam" id="TIGR02182">
    <property type="entry name" value="GRXB"/>
    <property type="match status" value="1"/>
</dbReference>
<accession>A0A172YAU2</accession>
<dbReference type="InterPro" id="IPR011901">
    <property type="entry name" value="Grx2"/>
</dbReference>
<dbReference type="InterPro" id="IPR011767">
    <property type="entry name" value="GLR_AS"/>
</dbReference>
<dbReference type="KEGG" id="haa:A5892_01930"/>
<proteinExistence type="predicted"/>
<dbReference type="RefSeq" id="WP_064121357.1">
    <property type="nucleotide sequence ID" value="NZ_CP015243.1"/>
</dbReference>
<dbReference type="AlphaFoldDB" id="A0A172YAU2"/>
<dbReference type="SFLD" id="SFLDG01183">
    <property type="entry name" value="Grx2-like"/>
    <property type="match status" value="1"/>
</dbReference>